<keyword evidence="3 5" id="KW-0493">Microtubule</keyword>
<dbReference type="STRING" id="264951.A0A443HIQ4"/>
<keyword evidence="4 5" id="KW-0206">Cytoskeleton</keyword>
<dbReference type="GeneID" id="39603027"/>
<organism evidence="9 10">
    <name type="scientific">Byssochlamys spectabilis</name>
    <name type="common">Paecilomyces variotii</name>
    <dbReference type="NCBI Taxonomy" id="264951"/>
    <lineage>
        <taxon>Eukaryota</taxon>
        <taxon>Fungi</taxon>
        <taxon>Dikarya</taxon>
        <taxon>Ascomycota</taxon>
        <taxon>Pezizomycotina</taxon>
        <taxon>Eurotiomycetes</taxon>
        <taxon>Eurotiomycetidae</taxon>
        <taxon>Eurotiales</taxon>
        <taxon>Thermoascaceae</taxon>
        <taxon>Paecilomyces</taxon>
    </lineage>
</organism>
<dbReference type="RefSeq" id="XP_028481291.1">
    <property type="nucleotide sequence ID" value="XM_028633750.1"/>
</dbReference>
<dbReference type="GO" id="GO:0031122">
    <property type="term" value="P:cytoplasmic microtubule organization"/>
    <property type="evidence" value="ECO:0007669"/>
    <property type="project" value="TreeGrafter"/>
</dbReference>
<dbReference type="Pfam" id="PF17681">
    <property type="entry name" value="GCP_N_terminal"/>
    <property type="match status" value="1"/>
</dbReference>
<dbReference type="GO" id="GO:0005874">
    <property type="term" value="C:microtubule"/>
    <property type="evidence" value="ECO:0007669"/>
    <property type="project" value="UniProtKB-KW"/>
</dbReference>
<dbReference type="VEuPathDB" id="FungiDB:C8Q69DRAFT_531298"/>
<feature type="region of interest" description="Disordered" evidence="6">
    <location>
        <begin position="84"/>
        <end position="107"/>
    </location>
</feature>
<dbReference type="InterPro" id="IPR042241">
    <property type="entry name" value="GCP_C_sf"/>
</dbReference>
<dbReference type="Proteomes" id="UP000283841">
    <property type="component" value="Unassembled WGS sequence"/>
</dbReference>
<dbReference type="EMBL" id="RCNU01000018">
    <property type="protein sequence ID" value="RWQ91646.1"/>
    <property type="molecule type" value="Genomic_DNA"/>
</dbReference>
<keyword evidence="2 5" id="KW-0963">Cytoplasm</keyword>
<dbReference type="FunFam" id="1.20.120.1900:FF:000013">
    <property type="entry name" value="Spindle pole body component"/>
    <property type="match status" value="1"/>
</dbReference>
<dbReference type="Pfam" id="PF04130">
    <property type="entry name" value="GCP_C_terminal"/>
    <property type="match status" value="1"/>
</dbReference>
<dbReference type="AlphaFoldDB" id="A0A443HIQ4"/>
<dbReference type="Gene3D" id="1.20.120.1900">
    <property type="entry name" value="Gamma-tubulin complex, C-terminal domain"/>
    <property type="match status" value="1"/>
</dbReference>
<dbReference type="GO" id="GO:0051225">
    <property type="term" value="P:spindle assembly"/>
    <property type="evidence" value="ECO:0007669"/>
    <property type="project" value="TreeGrafter"/>
</dbReference>
<comment type="subcellular location">
    <subcellularLocation>
        <location evidence="5">Cytoplasm</location>
        <location evidence="5">Cytoskeleton</location>
        <location evidence="5">Microtubule organizing center</location>
    </subcellularLocation>
</comment>
<evidence type="ECO:0000256" key="4">
    <source>
        <dbReference type="ARBA" id="ARBA00023212"/>
    </source>
</evidence>
<reference evidence="9 10" key="1">
    <citation type="journal article" date="2018" name="Front. Microbiol.">
        <title>Genomic and genetic insights into a cosmopolitan fungus, Paecilomyces variotii (Eurotiales).</title>
        <authorList>
            <person name="Urquhart A.S."/>
            <person name="Mondo S.J."/>
            <person name="Makela M.R."/>
            <person name="Hane J.K."/>
            <person name="Wiebenga A."/>
            <person name="He G."/>
            <person name="Mihaltcheva S."/>
            <person name="Pangilinan J."/>
            <person name="Lipzen A."/>
            <person name="Barry K."/>
            <person name="de Vries R.P."/>
            <person name="Grigoriev I.V."/>
            <person name="Idnurm A."/>
        </authorList>
    </citation>
    <scope>NUCLEOTIDE SEQUENCE [LARGE SCALE GENOMIC DNA]</scope>
    <source>
        <strain evidence="9 10">CBS 101075</strain>
    </source>
</reference>
<dbReference type="GO" id="GO:0005816">
    <property type="term" value="C:spindle pole body"/>
    <property type="evidence" value="ECO:0007669"/>
    <property type="project" value="UniProtKB-ARBA"/>
</dbReference>
<dbReference type="GO" id="GO:0051011">
    <property type="term" value="F:microtubule minus-end binding"/>
    <property type="evidence" value="ECO:0007669"/>
    <property type="project" value="TreeGrafter"/>
</dbReference>
<dbReference type="GO" id="GO:0000930">
    <property type="term" value="C:gamma-tubulin complex"/>
    <property type="evidence" value="ECO:0007669"/>
    <property type="project" value="UniProtKB-ARBA"/>
</dbReference>
<keyword evidence="10" id="KW-1185">Reference proteome</keyword>
<dbReference type="GO" id="GO:0007020">
    <property type="term" value="P:microtubule nucleation"/>
    <property type="evidence" value="ECO:0007669"/>
    <property type="project" value="InterPro"/>
</dbReference>
<evidence type="ECO:0000313" key="10">
    <source>
        <dbReference type="Proteomes" id="UP000283841"/>
    </source>
</evidence>
<dbReference type="InterPro" id="IPR040457">
    <property type="entry name" value="GCP_C"/>
</dbReference>
<dbReference type="InterPro" id="IPR041470">
    <property type="entry name" value="GCP_N"/>
</dbReference>
<proteinExistence type="inferred from homology"/>
<feature type="domain" description="Gamma tubulin complex component protein N-terminal" evidence="8">
    <location>
        <begin position="179"/>
        <end position="592"/>
    </location>
</feature>
<name>A0A443HIQ4_BYSSP</name>
<feature type="domain" description="Gamma tubulin complex component C-terminal" evidence="7">
    <location>
        <begin position="598"/>
        <end position="971"/>
    </location>
</feature>
<comment type="caution">
    <text evidence="9">The sequence shown here is derived from an EMBL/GenBank/DDBJ whole genome shotgun (WGS) entry which is preliminary data.</text>
</comment>
<evidence type="ECO:0000313" key="9">
    <source>
        <dbReference type="EMBL" id="RWQ91646.1"/>
    </source>
</evidence>
<evidence type="ECO:0000256" key="5">
    <source>
        <dbReference type="RuleBase" id="RU363050"/>
    </source>
</evidence>
<dbReference type="PANTHER" id="PTHR19302:SF70">
    <property type="entry name" value="GAMMA-TUBULIN COMPLEX COMPONENT 6"/>
    <property type="match status" value="1"/>
</dbReference>
<comment type="similarity">
    <text evidence="1 5">Belongs to the TUBGCP family.</text>
</comment>
<dbReference type="PANTHER" id="PTHR19302">
    <property type="entry name" value="GAMMA TUBULIN COMPLEX PROTEIN"/>
    <property type="match status" value="1"/>
</dbReference>
<evidence type="ECO:0000256" key="3">
    <source>
        <dbReference type="ARBA" id="ARBA00022701"/>
    </source>
</evidence>
<evidence type="ECO:0000256" key="1">
    <source>
        <dbReference type="ARBA" id="ARBA00010337"/>
    </source>
</evidence>
<dbReference type="InterPro" id="IPR007259">
    <property type="entry name" value="GCP"/>
</dbReference>
<gene>
    <name evidence="9" type="ORF">C8Q69DRAFT_531298</name>
</gene>
<protein>
    <recommendedName>
        <fullName evidence="5">Spindle pole body component</fullName>
    </recommendedName>
</protein>
<dbReference type="GO" id="GO:0043015">
    <property type="term" value="F:gamma-tubulin binding"/>
    <property type="evidence" value="ECO:0007669"/>
    <property type="project" value="InterPro"/>
</dbReference>
<dbReference type="GO" id="GO:0000922">
    <property type="term" value="C:spindle pole"/>
    <property type="evidence" value="ECO:0007669"/>
    <property type="project" value="InterPro"/>
</dbReference>
<evidence type="ECO:0000256" key="6">
    <source>
        <dbReference type="SAM" id="MobiDB-lite"/>
    </source>
</evidence>
<accession>A0A443HIQ4</accession>
<evidence type="ECO:0000256" key="2">
    <source>
        <dbReference type="ARBA" id="ARBA00022490"/>
    </source>
</evidence>
<dbReference type="GO" id="GO:0000278">
    <property type="term" value="P:mitotic cell cycle"/>
    <property type="evidence" value="ECO:0007669"/>
    <property type="project" value="TreeGrafter"/>
</dbReference>
<evidence type="ECO:0000259" key="8">
    <source>
        <dbReference type="Pfam" id="PF17681"/>
    </source>
</evidence>
<evidence type="ECO:0000259" key="7">
    <source>
        <dbReference type="Pfam" id="PF04130"/>
    </source>
</evidence>
<sequence length="971" mass="109256">MNLPEDNVDPFTDRDLWRSSAFTFQPLQPLEHPRWDDDLPDLARDVFQNPLGLIEKDPTTVFQLDVFGTNPYALESIVQRKLSTEEPSIPSIQETEEKGSCKEEEPDNIWSLDGLTAEDVAQSQLKSWDGFSQPAFEEPVSAYLSESGAHGFDAALSYQASLTGLEDSGRLVQSAIFFQSLFRLGLGWNSVLFRYNEQKRTFEKELRDVRISGVSLPAVDGVIKDISQCGTDLQRIRAFVRTNPAVSDQPTALSTLAAATTVIVYSLEKQLSERYDQQRSLLQIQTLFQRCGDLVGTLVNIIDAVEKVKTEGEVVSTVLARCDHFSQRFVWMADLLHELTFRVTQPWLRLVETWLGLRGEENALPELTKNGFIEAEYFEDPTGRKTEPKIVDYLYHPEMMPSFIPEQQARLIFESGRSLRLLKQSHPRHPIGRCDILQATSPPALHCAISFQDIERIQGKASDYEYRLRTEILRYIRGDSAQIKSSFPHGNEDGDTNEIEMIDDPIKHTFEIIDVDDEKHVTGLLADSSSLESDKLYTILAGSDGLNIEEAMTSDSPFGPPLMSAFHLSLAPIISAQARLIDFSCLHLLFKEQKIRFHLHLQWRFQLLGDGIFGSRLSNSLFDPEMNSGERRSGVMRSGVHTGLRLGSRDTWPPASSELRLVLMGLLTECYAASDNSSTATTTPGTMPRGTENELPGGLSFAIRDLSGNELSKCKDPNAVEALDFLRLQYKPPPILEPIITPRSLRKYDQLFKYLLRLLRMISVVRGLIRDSTARTSLSGDTHNLFQKFRVDAQHFILSISDYTFHIAVGIPWHRFEATLSKIERCLDRGDIDGTIETAHSLPHLRDYHEDTLDQILFALFRTKRHAQAGQLLDDICGTILAFAPLSRLDGENGVRHQSEKAVFQLHVTLRKQIHSFVSYLRGLDARKVSSRSGGLGSSGMMFASGSSGNGNDATSVFEQLLLKLDMKQYY</sequence>
<dbReference type="GO" id="GO:0051321">
    <property type="term" value="P:meiotic cell cycle"/>
    <property type="evidence" value="ECO:0007669"/>
    <property type="project" value="TreeGrafter"/>
</dbReference>